<evidence type="ECO:0000256" key="7">
    <source>
        <dbReference type="ARBA" id="ARBA00022842"/>
    </source>
</evidence>
<dbReference type="Gene3D" id="1.10.150.20">
    <property type="entry name" value="5' to 3' exonuclease, C-terminal subdomain"/>
    <property type="match status" value="2"/>
</dbReference>
<dbReference type="SUPFAM" id="SSF47781">
    <property type="entry name" value="RuvA domain 2-like"/>
    <property type="match status" value="1"/>
</dbReference>
<protein>
    <recommendedName>
        <fullName evidence="11 12">DNA ligase</fullName>
        <ecNumber evidence="11 12">6.5.1.2</ecNumber>
    </recommendedName>
    <alternativeName>
        <fullName evidence="11">Polydeoxyribonucleotide synthase [NAD(+)]</fullName>
    </alternativeName>
</protein>
<gene>
    <name evidence="11 15" type="primary">ligA</name>
    <name evidence="15" type="ORF">N6H18_16305</name>
</gene>
<dbReference type="SMART" id="SM00532">
    <property type="entry name" value="LIGANc"/>
    <property type="match status" value="1"/>
</dbReference>
<evidence type="ECO:0000256" key="1">
    <source>
        <dbReference type="ARBA" id="ARBA00004067"/>
    </source>
</evidence>
<feature type="binding site" evidence="11">
    <location>
        <begin position="83"/>
        <end position="84"/>
    </location>
    <ligand>
        <name>NAD(+)</name>
        <dbReference type="ChEBI" id="CHEBI:57540"/>
    </ligand>
</feature>
<dbReference type="InterPro" id="IPR036420">
    <property type="entry name" value="BRCT_dom_sf"/>
</dbReference>
<dbReference type="Pfam" id="PF12826">
    <property type="entry name" value="HHH_2"/>
    <property type="match status" value="1"/>
</dbReference>
<keyword evidence="3 11" id="KW-0235">DNA replication</keyword>
<dbReference type="InterPro" id="IPR001357">
    <property type="entry name" value="BRCT_dom"/>
</dbReference>
<proteinExistence type="inferred from homology"/>
<keyword evidence="11" id="KW-0464">Manganese</keyword>
<name>A0ABY6CNF6_9BACT</name>
<evidence type="ECO:0000313" key="16">
    <source>
        <dbReference type="Proteomes" id="UP001065174"/>
    </source>
</evidence>
<dbReference type="PROSITE" id="PS50172">
    <property type="entry name" value="BRCT"/>
    <property type="match status" value="1"/>
</dbReference>
<dbReference type="InterPro" id="IPR013840">
    <property type="entry name" value="DNAligase_N"/>
</dbReference>
<feature type="binding site" evidence="11">
    <location>
        <position position="313"/>
    </location>
    <ligand>
        <name>NAD(+)</name>
        <dbReference type="ChEBI" id="CHEBI:57540"/>
    </ligand>
</feature>
<dbReference type="PROSITE" id="PS01055">
    <property type="entry name" value="DNA_LIGASE_N1"/>
    <property type="match status" value="1"/>
</dbReference>
<dbReference type="EMBL" id="CP106679">
    <property type="protein sequence ID" value="UXP31909.1"/>
    <property type="molecule type" value="Genomic_DNA"/>
</dbReference>
<feature type="binding site" evidence="11">
    <location>
        <position position="425"/>
    </location>
    <ligand>
        <name>Zn(2+)</name>
        <dbReference type="ChEBI" id="CHEBI:29105"/>
    </ligand>
</feature>
<comment type="catalytic activity">
    <reaction evidence="10 11 12">
        <text>NAD(+) + (deoxyribonucleotide)n-3'-hydroxyl + 5'-phospho-(deoxyribonucleotide)m = (deoxyribonucleotide)n+m + AMP + beta-nicotinamide D-nucleotide.</text>
        <dbReference type="EC" id="6.5.1.2"/>
    </reaction>
</comment>
<keyword evidence="16" id="KW-1185">Reference proteome</keyword>
<dbReference type="Pfam" id="PF03119">
    <property type="entry name" value="DNA_ligase_ZBD"/>
    <property type="match status" value="1"/>
</dbReference>
<dbReference type="InterPro" id="IPR018239">
    <property type="entry name" value="DNA_ligase_AS"/>
</dbReference>
<keyword evidence="7 11" id="KW-0460">Magnesium</keyword>
<dbReference type="PANTHER" id="PTHR23389:SF9">
    <property type="entry name" value="DNA LIGASE"/>
    <property type="match status" value="1"/>
</dbReference>
<feature type="binding site" evidence="11">
    <location>
        <position position="174"/>
    </location>
    <ligand>
        <name>NAD(+)</name>
        <dbReference type="ChEBI" id="CHEBI:57540"/>
    </ligand>
</feature>
<comment type="cofactor">
    <cofactor evidence="11">
        <name>Mg(2+)</name>
        <dbReference type="ChEBI" id="CHEBI:18420"/>
    </cofactor>
    <cofactor evidence="11">
        <name>Mn(2+)</name>
        <dbReference type="ChEBI" id="CHEBI:29035"/>
    </cofactor>
</comment>
<keyword evidence="2 11" id="KW-0436">Ligase</keyword>
<dbReference type="InterPro" id="IPR003583">
    <property type="entry name" value="Hlx-hairpin-Hlx_DNA-bd_motif"/>
</dbReference>
<evidence type="ECO:0000256" key="8">
    <source>
        <dbReference type="ARBA" id="ARBA00023027"/>
    </source>
</evidence>
<dbReference type="GO" id="GO:0003911">
    <property type="term" value="F:DNA ligase (NAD+) activity"/>
    <property type="evidence" value="ECO:0007669"/>
    <property type="project" value="UniProtKB-EC"/>
</dbReference>
<dbReference type="InterPro" id="IPR004149">
    <property type="entry name" value="Znf_DNAligase_C4"/>
</dbReference>
<dbReference type="Pfam" id="PF00533">
    <property type="entry name" value="BRCT"/>
    <property type="match status" value="1"/>
</dbReference>
<dbReference type="SUPFAM" id="SSF52113">
    <property type="entry name" value="BRCT domain"/>
    <property type="match status" value="1"/>
</dbReference>
<evidence type="ECO:0000256" key="6">
    <source>
        <dbReference type="ARBA" id="ARBA00022833"/>
    </source>
</evidence>
<evidence type="ECO:0000313" key="15">
    <source>
        <dbReference type="EMBL" id="UXP31909.1"/>
    </source>
</evidence>
<feature type="binding site" evidence="11">
    <location>
        <position position="137"/>
    </location>
    <ligand>
        <name>NAD(+)</name>
        <dbReference type="ChEBI" id="CHEBI:57540"/>
    </ligand>
</feature>
<dbReference type="Gene3D" id="3.40.50.10190">
    <property type="entry name" value="BRCT domain"/>
    <property type="match status" value="1"/>
</dbReference>
<dbReference type="EC" id="6.5.1.2" evidence="11 12"/>
<dbReference type="PROSITE" id="PS01056">
    <property type="entry name" value="DNA_LIGASE_N2"/>
    <property type="match status" value="1"/>
</dbReference>
<sequence length="672" mass="75263">MTNEAAYIEIEELSQKINYYNNQYYQNNESEITDYEFDQLMARLIALENEYPELKKSDSPSQRVGGTITKEFETVTHKYRMLSLANTYSADELRDFDKRVEKGLGGQPYEYICELKFDGVAISLTYKNGVLDTAVTRGDGTKGDNITANARTIKSIPLKVSGDHVPTEFEVRGEVFMPSKVFIELNEQKEAAGEERLANPRNTASGTLKMQDSSIVAARKLDCYLYALLGENIAVNTHEDAIHKIETLGFHVSQTYQKCATIDEVIAYVQKWETQRHELDVETDGIVIKVNSLDQQNELGFTAKNPRWAISYKYKAESALTRLNDVVYQVGRTGSITPVAELEPVLLAGTTVKRASLHNANEIERQDLRIGDYVFVEKGGEIIPKVTGVDLSQRGSNAVPFKYTQSCPACGSELVRYEGEANHYCPNVEACPPQIKGMIEHFIHRKAMDIDSLGEQTIKLLYDKGYLHNVADLYDLTYDQIIELEGFKDLSAQNLLKGIEASKSAPFELLLFGLGIRFVGKTVAEKLAVHFKNMDQLMQATYDELIEVPEIGERIAQSLLAYFAKEENKEIVARLKLAGLQMQIDESQFQRTSDALNAATFVISGVFENHSREELQAMIKDHGGKVVSSISAKLDYLLAGDKMGPAKLEKATKLGIKIISEHDFEVMLSQGI</sequence>
<keyword evidence="5 11" id="KW-0227">DNA damage</keyword>
<feature type="coiled-coil region" evidence="13">
    <location>
        <begin position="3"/>
        <end position="57"/>
    </location>
</feature>
<dbReference type="HAMAP" id="MF_01588">
    <property type="entry name" value="DNA_ligase_A"/>
    <property type="match status" value="1"/>
</dbReference>
<dbReference type="Gene3D" id="2.40.50.140">
    <property type="entry name" value="Nucleic acid-binding proteins"/>
    <property type="match status" value="1"/>
</dbReference>
<dbReference type="NCBIfam" id="TIGR00575">
    <property type="entry name" value="dnlj"/>
    <property type="match status" value="1"/>
</dbReference>
<reference evidence="15" key="1">
    <citation type="submission" date="2022-09" db="EMBL/GenBank/DDBJ databases">
        <title>Comparative genomics and taxonomic characterization of three novel marine species of genus Reichenbachiella exhibiting antioxidant and polysaccharide degradation activities.</title>
        <authorList>
            <person name="Muhammad N."/>
            <person name="Lee Y.-J."/>
            <person name="Ko J."/>
            <person name="Kim S.-G."/>
        </authorList>
    </citation>
    <scope>NUCLEOTIDE SEQUENCE</scope>
    <source>
        <strain evidence="15">BKB1-1</strain>
    </source>
</reference>
<keyword evidence="8 11" id="KW-0520">NAD</keyword>
<dbReference type="PIRSF" id="PIRSF001604">
    <property type="entry name" value="LigA"/>
    <property type="match status" value="1"/>
</dbReference>
<dbReference type="CDD" id="cd00114">
    <property type="entry name" value="LIGANc"/>
    <property type="match status" value="1"/>
</dbReference>
<keyword evidence="13" id="KW-0175">Coiled coil</keyword>
<keyword evidence="9 11" id="KW-0234">DNA repair</keyword>
<evidence type="ECO:0000256" key="9">
    <source>
        <dbReference type="ARBA" id="ARBA00023204"/>
    </source>
</evidence>
<dbReference type="NCBIfam" id="NF005932">
    <property type="entry name" value="PRK07956.1"/>
    <property type="match status" value="1"/>
</dbReference>
<dbReference type="InterPro" id="IPR004150">
    <property type="entry name" value="NAD_DNA_ligase_OB"/>
</dbReference>
<dbReference type="SMART" id="SM00278">
    <property type="entry name" value="HhH1"/>
    <property type="match status" value="3"/>
</dbReference>
<evidence type="ECO:0000256" key="3">
    <source>
        <dbReference type="ARBA" id="ARBA00022705"/>
    </source>
</evidence>
<organism evidence="15 16">
    <name type="scientific">Reichenbachiella agarivorans</name>
    <dbReference type="NCBI Taxonomy" id="2979464"/>
    <lineage>
        <taxon>Bacteria</taxon>
        <taxon>Pseudomonadati</taxon>
        <taxon>Bacteroidota</taxon>
        <taxon>Cytophagia</taxon>
        <taxon>Cytophagales</taxon>
        <taxon>Reichenbachiellaceae</taxon>
        <taxon>Reichenbachiella</taxon>
    </lineage>
</organism>
<comment type="similarity">
    <text evidence="11">Belongs to the NAD-dependent DNA ligase family. LigA subfamily.</text>
</comment>
<feature type="binding site" evidence="11">
    <location>
        <position position="407"/>
    </location>
    <ligand>
        <name>Zn(2+)</name>
        <dbReference type="ChEBI" id="CHEBI:29105"/>
    </ligand>
</feature>
<keyword evidence="4 11" id="KW-0479">Metal-binding</keyword>
<dbReference type="Gene3D" id="1.10.287.610">
    <property type="entry name" value="Helix hairpin bin"/>
    <property type="match status" value="1"/>
</dbReference>
<evidence type="ECO:0000256" key="2">
    <source>
        <dbReference type="ARBA" id="ARBA00022598"/>
    </source>
</evidence>
<accession>A0ABY6CNF6</accession>
<dbReference type="Gene3D" id="3.30.470.30">
    <property type="entry name" value="DNA ligase/mRNA capping enzyme"/>
    <property type="match status" value="1"/>
</dbReference>
<evidence type="ECO:0000259" key="14">
    <source>
        <dbReference type="PROSITE" id="PS50172"/>
    </source>
</evidence>
<dbReference type="InterPro" id="IPR012340">
    <property type="entry name" value="NA-bd_OB-fold"/>
</dbReference>
<keyword evidence="6 11" id="KW-0862">Zinc</keyword>
<feature type="binding site" evidence="11">
    <location>
        <position position="431"/>
    </location>
    <ligand>
        <name>Zn(2+)</name>
        <dbReference type="ChEBI" id="CHEBI:29105"/>
    </ligand>
</feature>
<feature type="binding site" evidence="11">
    <location>
        <position position="410"/>
    </location>
    <ligand>
        <name>Zn(2+)</name>
        <dbReference type="ChEBI" id="CHEBI:29105"/>
    </ligand>
</feature>
<dbReference type="InterPro" id="IPR041663">
    <property type="entry name" value="DisA/LigA_HHH"/>
</dbReference>
<dbReference type="Pfam" id="PF03120">
    <property type="entry name" value="OB_DNA_ligase"/>
    <property type="match status" value="1"/>
</dbReference>
<dbReference type="InterPro" id="IPR001679">
    <property type="entry name" value="DNA_ligase"/>
</dbReference>
<comment type="function">
    <text evidence="1 11">DNA ligase that catalyzes the formation of phosphodiester linkages between 5'-phosphoryl and 3'-hydroxyl groups in double-stranded DNA using NAD as a coenzyme and as the energy source for the reaction. It is essential for DNA replication and repair of damaged DNA.</text>
</comment>
<evidence type="ECO:0000256" key="13">
    <source>
        <dbReference type="SAM" id="Coils"/>
    </source>
</evidence>
<dbReference type="Pfam" id="PF01653">
    <property type="entry name" value="DNA_ligase_aden"/>
    <property type="match status" value="1"/>
</dbReference>
<evidence type="ECO:0000256" key="5">
    <source>
        <dbReference type="ARBA" id="ARBA00022763"/>
    </source>
</evidence>
<dbReference type="InterPro" id="IPR033136">
    <property type="entry name" value="DNA_ligase_CS"/>
</dbReference>
<dbReference type="RefSeq" id="WP_262309348.1">
    <property type="nucleotide sequence ID" value="NZ_CP106679.1"/>
</dbReference>
<dbReference type="PANTHER" id="PTHR23389">
    <property type="entry name" value="CHROMOSOME TRANSMISSION FIDELITY FACTOR 18"/>
    <property type="match status" value="1"/>
</dbReference>
<dbReference type="SUPFAM" id="SSF56091">
    <property type="entry name" value="DNA ligase/mRNA capping enzyme, catalytic domain"/>
    <property type="match status" value="1"/>
</dbReference>
<dbReference type="InterPro" id="IPR013839">
    <property type="entry name" value="DNAligase_adenylation"/>
</dbReference>
<feature type="binding site" evidence="11">
    <location>
        <begin position="34"/>
        <end position="38"/>
    </location>
    <ligand>
        <name>NAD(+)</name>
        <dbReference type="ChEBI" id="CHEBI:57540"/>
    </ligand>
</feature>
<dbReference type="SMART" id="SM00292">
    <property type="entry name" value="BRCT"/>
    <property type="match status" value="1"/>
</dbReference>
<dbReference type="SUPFAM" id="SSF50249">
    <property type="entry name" value="Nucleic acid-binding proteins"/>
    <property type="match status" value="1"/>
</dbReference>
<dbReference type="Proteomes" id="UP001065174">
    <property type="component" value="Chromosome"/>
</dbReference>
<feature type="active site" description="N6-AMP-lysine intermediate" evidence="11">
    <location>
        <position position="116"/>
    </location>
</feature>
<evidence type="ECO:0000256" key="4">
    <source>
        <dbReference type="ARBA" id="ARBA00022723"/>
    </source>
</evidence>
<evidence type="ECO:0000256" key="12">
    <source>
        <dbReference type="RuleBase" id="RU000618"/>
    </source>
</evidence>
<evidence type="ECO:0000256" key="11">
    <source>
        <dbReference type="HAMAP-Rule" id="MF_01588"/>
    </source>
</evidence>
<evidence type="ECO:0000256" key="10">
    <source>
        <dbReference type="ARBA" id="ARBA00034005"/>
    </source>
</evidence>
<dbReference type="InterPro" id="IPR010994">
    <property type="entry name" value="RuvA_2-like"/>
</dbReference>
<dbReference type="Gene3D" id="6.20.10.30">
    <property type="match status" value="1"/>
</dbReference>
<feature type="domain" description="BRCT" evidence="14">
    <location>
        <begin position="591"/>
        <end position="672"/>
    </location>
</feature>
<feature type="binding site" evidence="11">
    <location>
        <position position="289"/>
    </location>
    <ligand>
        <name>NAD(+)</name>
        <dbReference type="ChEBI" id="CHEBI:57540"/>
    </ligand>
</feature>
<feature type="binding site" evidence="11">
    <location>
        <position position="114"/>
    </location>
    <ligand>
        <name>NAD(+)</name>
        <dbReference type="ChEBI" id="CHEBI:57540"/>
    </ligand>
</feature>